<dbReference type="InterPro" id="IPR045087">
    <property type="entry name" value="Cu-oxidase_fam"/>
</dbReference>
<reference evidence="2" key="1">
    <citation type="journal article" date="2017" name="Nature">
        <title>The genome of Chenopodium quinoa.</title>
        <authorList>
            <person name="Jarvis D.E."/>
            <person name="Ho Y.S."/>
            <person name="Lightfoot D.J."/>
            <person name="Schmoeckel S.M."/>
            <person name="Li B."/>
            <person name="Borm T.J.A."/>
            <person name="Ohyanagi H."/>
            <person name="Mineta K."/>
            <person name="Michell C.T."/>
            <person name="Saber N."/>
            <person name="Kharbatia N.M."/>
            <person name="Rupper R.R."/>
            <person name="Sharp A.R."/>
            <person name="Dally N."/>
            <person name="Boughton B.A."/>
            <person name="Woo Y.H."/>
            <person name="Gao G."/>
            <person name="Schijlen E.G.W.M."/>
            <person name="Guo X."/>
            <person name="Momin A.A."/>
            <person name="Negrao S."/>
            <person name="Al-Babili S."/>
            <person name="Gehring C."/>
            <person name="Roessner U."/>
            <person name="Jung C."/>
            <person name="Murphy K."/>
            <person name="Arold S.T."/>
            <person name="Gojobori T."/>
            <person name="van der Linden C.G."/>
            <person name="van Loo E.N."/>
            <person name="Jellen E.N."/>
            <person name="Maughan P.J."/>
            <person name="Tester M."/>
        </authorList>
    </citation>
    <scope>NUCLEOTIDE SEQUENCE [LARGE SCALE GENOMIC DNA]</scope>
    <source>
        <strain evidence="2">cv. PI 614886</strain>
    </source>
</reference>
<dbReference type="InterPro" id="IPR008972">
    <property type="entry name" value="Cupredoxin"/>
</dbReference>
<protein>
    <recommendedName>
        <fullName evidence="1">Plastocyanin-like domain-containing protein</fullName>
    </recommendedName>
</protein>
<dbReference type="SUPFAM" id="SSF49503">
    <property type="entry name" value="Cupredoxins"/>
    <property type="match status" value="1"/>
</dbReference>
<evidence type="ECO:0000313" key="3">
    <source>
        <dbReference type="Proteomes" id="UP000596660"/>
    </source>
</evidence>
<dbReference type="PANTHER" id="PTHR11709">
    <property type="entry name" value="MULTI-COPPER OXIDASE"/>
    <property type="match status" value="1"/>
</dbReference>
<reference evidence="2" key="2">
    <citation type="submission" date="2021-03" db="UniProtKB">
        <authorList>
            <consortium name="EnsemblPlants"/>
        </authorList>
    </citation>
    <scope>IDENTIFICATION</scope>
</reference>
<sequence length="273" mass="30886">MLTQSMVILETYIHALFKIDIQYYCVCRYVQAKSRSRQNLSTLDNQFSNATHHVLWSSYHTLTIVGSDGSYLKPFASDYIVISPGQTIDVLLKANQTPSQYYMAAKPYASRPKAVFSKTIATGIINYNGDYDTNITTPLPNLPDHNDTSAFVTFTNSFRSLASKDHPVEVPLDAKTHLVYILSMNSFPCEIGSSCDGFNNTRFAASLTNVSFVSPSFDLLEAYYYYNMDHKHFSTNFPDNAPLEFNYTARNLPMEFRVPERGTKVKVLDYNAT</sequence>
<dbReference type="OMA" id="ITIHWVE"/>
<organism evidence="2 3">
    <name type="scientific">Chenopodium quinoa</name>
    <name type="common">Quinoa</name>
    <dbReference type="NCBI Taxonomy" id="63459"/>
    <lineage>
        <taxon>Eukaryota</taxon>
        <taxon>Viridiplantae</taxon>
        <taxon>Streptophyta</taxon>
        <taxon>Embryophyta</taxon>
        <taxon>Tracheophyta</taxon>
        <taxon>Spermatophyta</taxon>
        <taxon>Magnoliopsida</taxon>
        <taxon>eudicotyledons</taxon>
        <taxon>Gunneridae</taxon>
        <taxon>Pentapetalae</taxon>
        <taxon>Caryophyllales</taxon>
        <taxon>Chenopodiaceae</taxon>
        <taxon>Chenopodioideae</taxon>
        <taxon>Atripliceae</taxon>
        <taxon>Chenopodium</taxon>
    </lineage>
</organism>
<name>A0A803M2F2_CHEQI</name>
<accession>A0A803M2F2</accession>
<dbReference type="Gramene" id="AUR62022400-RA">
    <property type="protein sequence ID" value="AUR62022400-RA:cds"/>
    <property type="gene ID" value="AUR62022400"/>
</dbReference>
<dbReference type="GO" id="GO:0016491">
    <property type="term" value="F:oxidoreductase activity"/>
    <property type="evidence" value="ECO:0007669"/>
    <property type="project" value="TreeGrafter"/>
</dbReference>
<dbReference type="InterPro" id="IPR001117">
    <property type="entry name" value="Cu-oxidase_2nd"/>
</dbReference>
<feature type="domain" description="Plastocyanin-like" evidence="1">
    <location>
        <begin position="49"/>
        <end position="129"/>
    </location>
</feature>
<evidence type="ECO:0000259" key="1">
    <source>
        <dbReference type="Pfam" id="PF00394"/>
    </source>
</evidence>
<dbReference type="PANTHER" id="PTHR11709:SF443">
    <property type="entry name" value="LACCASE-15"/>
    <property type="match status" value="1"/>
</dbReference>
<evidence type="ECO:0000313" key="2">
    <source>
        <dbReference type="EnsemblPlants" id="AUR62022400-RA:cds"/>
    </source>
</evidence>
<dbReference type="Gene3D" id="2.60.40.420">
    <property type="entry name" value="Cupredoxins - blue copper proteins"/>
    <property type="match status" value="1"/>
</dbReference>
<dbReference type="Proteomes" id="UP000596660">
    <property type="component" value="Unplaced"/>
</dbReference>
<keyword evidence="3" id="KW-1185">Reference proteome</keyword>
<dbReference type="Pfam" id="PF00394">
    <property type="entry name" value="Cu-oxidase"/>
    <property type="match status" value="1"/>
</dbReference>
<dbReference type="AlphaFoldDB" id="A0A803M2F2"/>
<dbReference type="EnsemblPlants" id="AUR62022400-RA">
    <property type="protein sequence ID" value="AUR62022400-RA:cds"/>
    <property type="gene ID" value="AUR62022400"/>
</dbReference>
<proteinExistence type="predicted"/>